<dbReference type="STRING" id="2656787.A0A370TJ51"/>
<comment type="caution">
    <text evidence="10">The sequence shown here is derived from an EMBL/GenBank/DDBJ whole genome shotgun (WGS) entry which is preliminary data.</text>
</comment>
<name>A0A370TJ51_9HELO</name>
<keyword evidence="6" id="KW-0560">Oxidoreductase</keyword>
<sequence>MGLRLSCQAAQLSTITCLQQQQRSNNNLDSSKYSRPVKEGFTKNPLFKLALLALPISILIYQYRHGWHDSNNGPFNPPKFTPFEIVKREEVSPTSILLTLRPISKMLLPYPLQDPYKLYWERGTWSVEVKQPELQIARSYTPLPSDDEEHPADLRFLIRKEKKGEVSGYLHNLPLNGKVELRGPNPEVDIPEEVEDVVFLAGGTGIAPALQVVYTLLERRNAGQKPKIQIIWANRTREDCRMGGNKSLLQSEEPVGLVVRMLEELQRKHPENLEVTYLVDEENTFIDRKKICQVLKTRSDVRSQPISTRIDSKLLFVSGPEGFINYNAGPKKWEGGKEGQGELGGILGRMRVRDWKIWKL</sequence>
<evidence type="ECO:0000259" key="9">
    <source>
        <dbReference type="PROSITE" id="PS51384"/>
    </source>
</evidence>
<feature type="binding site" evidence="8">
    <location>
        <position position="138"/>
    </location>
    <ligand>
        <name>FAD</name>
        <dbReference type="ChEBI" id="CHEBI:57692"/>
    </ligand>
</feature>
<proteinExistence type="inferred from homology"/>
<dbReference type="RefSeq" id="XP_031868210.1">
    <property type="nucleotide sequence ID" value="XM_032015941.1"/>
</dbReference>
<dbReference type="InterPro" id="IPR017927">
    <property type="entry name" value="FAD-bd_FR_type"/>
</dbReference>
<evidence type="ECO:0000256" key="3">
    <source>
        <dbReference type="ARBA" id="ARBA00006105"/>
    </source>
</evidence>
<dbReference type="InterPro" id="IPR008333">
    <property type="entry name" value="Cbr1-like_FAD-bd_dom"/>
</dbReference>
<feature type="binding site" evidence="8">
    <location>
        <position position="140"/>
    </location>
    <ligand>
        <name>FAD</name>
        <dbReference type="ChEBI" id="CHEBI:57692"/>
    </ligand>
</feature>
<keyword evidence="7" id="KW-0472">Membrane</keyword>
<feature type="binding site" evidence="8">
    <location>
        <position position="157"/>
    </location>
    <ligand>
        <name>FAD</name>
        <dbReference type="ChEBI" id="CHEBI:57692"/>
    </ligand>
</feature>
<dbReference type="Pfam" id="PF00970">
    <property type="entry name" value="FAD_binding_6"/>
    <property type="match status" value="1"/>
</dbReference>
<comment type="similarity">
    <text evidence="3">Belongs to the flavoprotein pyridine nucleotide cytochrome reductase family.</text>
</comment>
<dbReference type="AlphaFoldDB" id="A0A370TJ51"/>
<dbReference type="Gene3D" id="3.40.50.80">
    <property type="entry name" value="Nucleotide-binding domain of ferredoxin-NADP reductase (FNR) module"/>
    <property type="match status" value="1"/>
</dbReference>
<keyword evidence="4 8" id="KW-0285">Flavoprotein</keyword>
<dbReference type="PRINTS" id="PR00406">
    <property type="entry name" value="CYTB5RDTASE"/>
</dbReference>
<evidence type="ECO:0000256" key="8">
    <source>
        <dbReference type="PIRSR" id="PIRSR601834-1"/>
    </source>
</evidence>
<keyword evidence="5 8" id="KW-0274">FAD</keyword>
<dbReference type="GO" id="GO:0005739">
    <property type="term" value="C:mitochondrion"/>
    <property type="evidence" value="ECO:0007669"/>
    <property type="project" value="TreeGrafter"/>
</dbReference>
<dbReference type="InterPro" id="IPR039261">
    <property type="entry name" value="FNR_nucleotide-bd"/>
</dbReference>
<evidence type="ECO:0000313" key="11">
    <source>
        <dbReference type="Proteomes" id="UP000254866"/>
    </source>
</evidence>
<comment type="cofactor">
    <cofactor evidence="1 8">
        <name>FAD</name>
        <dbReference type="ChEBI" id="CHEBI:57692"/>
    </cofactor>
</comment>
<evidence type="ECO:0000256" key="5">
    <source>
        <dbReference type="ARBA" id="ARBA00022827"/>
    </source>
</evidence>
<dbReference type="GeneID" id="43600167"/>
<keyword evidence="11" id="KW-1185">Reference proteome</keyword>
<dbReference type="Proteomes" id="UP000254866">
    <property type="component" value="Unassembled WGS sequence"/>
</dbReference>
<dbReference type="GO" id="GO:0016491">
    <property type="term" value="F:oxidoreductase activity"/>
    <property type="evidence" value="ECO:0007669"/>
    <property type="project" value="UniProtKB-KW"/>
</dbReference>
<dbReference type="SUPFAM" id="SSF63380">
    <property type="entry name" value="Riboflavin synthase domain-like"/>
    <property type="match status" value="1"/>
</dbReference>
<dbReference type="InterPro" id="IPR001834">
    <property type="entry name" value="CBR-like"/>
</dbReference>
<dbReference type="OrthoDB" id="432685at2759"/>
<evidence type="ECO:0000256" key="4">
    <source>
        <dbReference type="ARBA" id="ARBA00022630"/>
    </source>
</evidence>
<dbReference type="PANTHER" id="PTHR19370:SF189">
    <property type="entry name" value="CYTOCHROME C MITOCHONDRIAL IMPORT FACTOR CYC2"/>
    <property type="match status" value="1"/>
</dbReference>
<dbReference type="Gene3D" id="2.40.30.10">
    <property type="entry name" value="Translation factors"/>
    <property type="match status" value="1"/>
</dbReference>
<evidence type="ECO:0000313" key="10">
    <source>
        <dbReference type="EMBL" id="RDL35387.1"/>
    </source>
</evidence>
<dbReference type="PANTHER" id="PTHR19370">
    <property type="entry name" value="NADH-CYTOCHROME B5 REDUCTASE"/>
    <property type="match status" value="1"/>
</dbReference>
<dbReference type="InterPro" id="IPR001433">
    <property type="entry name" value="OxRdtase_FAD/NAD-bd"/>
</dbReference>
<feature type="binding site" evidence="8">
    <location>
        <position position="167"/>
    </location>
    <ligand>
        <name>FAD</name>
        <dbReference type="ChEBI" id="CHEBI:57692"/>
    </ligand>
</feature>
<feature type="domain" description="FAD-binding FR-type" evidence="9">
    <location>
        <begin position="78"/>
        <end position="191"/>
    </location>
</feature>
<dbReference type="GO" id="GO:0016020">
    <property type="term" value="C:membrane"/>
    <property type="evidence" value="ECO:0007669"/>
    <property type="project" value="UniProtKB-SubCell"/>
</dbReference>
<dbReference type="EMBL" id="NPIC01000006">
    <property type="protein sequence ID" value="RDL35387.1"/>
    <property type="molecule type" value="Genomic_DNA"/>
</dbReference>
<reference evidence="10 11" key="1">
    <citation type="journal article" date="2018" name="IMA Fungus">
        <title>IMA Genome-F 9: Draft genome sequence of Annulohypoxylon stygium, Aspergillus mulundensis, Berkeleyomyces basicola (syn. Thielaviopsis basicola), Ceratocystis smalleyi, two Cercospora beticola strains, Coleophoma cylindrospora, Fusarium fracticaudum, Phialophora cf. hyalina, and Morchella septimelata.</title>
        <authorList>
            <person name="Wingfield B.D."/>
            <person name="Bills G.F."/>
            <person name="Dong Y."/>
            <person name="Huang W."/>
            <person name="Nel W.J."/>
            <person name="Swalarsk-Parry B.S."/>
            <person name="Vaghefi N."/>
            <person name="Wilken P.M."/>
            <person name="An Z."/>
            <person name="de Beer Z.W."/>
            <person name="De Vos L."/>
            <person name="Chen L."/>
            <person name="Duong T.A."/>
            <person name="Gao Y."/>
            <person name="Hammerbacher A."/>
            <person name="Kikkert J.R."/>
            <person name="Li Y."/>
            <person name="Li H."/>
            <person name="Li K."/>
            <person name="Li Q."/>
            <person name="Liu X."/>
            <person name="Ma X."/>
            <person name="Naidoo K."/>
            <person name="Pethybridge S.J."/>
            <person name="Sun J."/>
            <person name="Steenkamp E.T."/>
            <person name="van der Nest M.A."/>
            <person name="van Wyk S."/>
            <person name="Wingfield M.J."/>
            <person name="Xiong C."/>
            <person name="Yue Q."/>
            <person name="Zhang X."/>
        </authorList>
    </citation>
    <scope>NUCLEOTIDE SEQUENCE [LARGE SCALE GENOMIC DNA]</scope>
    <source>
        <strain evidence="10 11">BP 5553</strain>
    </source>
</reference>
<dbReference type="SUPFAM" id="SSF52343">
    <property type="entry name" value="Ferredoxin reductase-like, C-terminal NADP-linked domain"/>
    <property type="match status" value="1"/>
</dbReference>
<comment type="subcellular location">
    <subcellularLocation>
        <location evidence="2">Membrane</location>
    </subcellularLocation>
</comment>
<dbReference type="PROSITE" id="PS51384">
    <property type="entry name" value="FAD_FR"/>
    <property type="match status" value="1"/>
</dbReference>
<protein>
    <recommendedName>
        <fullName evidence="9">FAD-binding FR-type domain-containing protein</fullName>
    </recommendedName>
</protein>
<evidence type="ECO:0000256" key="2">
    <source>
        <dbReference type="ARBA" id="ARBA00004370"/>
    </source>
</evidence>
<organism evidence="10 11">
    <name type="scientific">Venustampulla echinocandica</name>
    <dbReference type="NCBI Taxonomy" id="2656787"/>
    <lineage>
        <taxon>Eukaryota</taxon>
        <taxon>Fungi</taxon>
        <taxon>Dikarya</taxon>
        <taxon>Ascomycota</taxon>
        <taxon>Pezizomycotina</taxon>
        <taxon>Leotiomycetes</taxon>
        <taxon>Helotiales</taxon>
        <taxon>Pleuroascaceae</taxon>
        <taxon>Venustampulla</taxon>
    </lineage>
</organism>
<dbReference type="InterPro" id="IPR017938">
    <property type="entry name" value="Riboflavin_synthase-like_b-brl"/>
</dbReference>
<evidence type="ECO:0000256" key="1">
    <source>
        <dbReference type="ARBA" id="ARBA00001974"/>
    </source>
</evidence>
<dbReference type="Pfam" id="PF00175">
    <property type="entry name" value="NAD_binding_1"/>
    <property type="match status" value="1"/>
</dbReference>
<evidence type="ECO:0000256" key="7">
    <source>
        <dbReference type="ARBA" id="ARBA00023136"/>
    </source>
</evidence>
<accession>A0A370TJ51</accession>
<feature type="binding site" evidence="8">
    <location>
        <position position="166"/>
    </location>
    <ligand>
        <name>FAD</name>
        <dbReference type="ChEBI" id="CHEBI:57692"/>
    </ligand>
</feature>
<dbReference type="CDD" id="cd06183">
    <property type="entry name" value="cyt_b5_reduct_like"/>
    <property type="match status" value="1"/>
</dbReference>
<gene>
    <name evidence="10" type="ORF">BP5553_07318</name>
</gene>
<evidence type="ECO:0000256" key="6">
    <source>
        <dbReference type="ARBA" id="ARBA00023002"/>
    </source>
</evidence>